<dbReference type="Pfam" id="PF02810">
    <property type="entry name" value="SEC-C"/>
    <property type="match status" value="1"/>
</dbReference>
<dbReference type="Proteomes" id="UP000474104">
    <property type="component" value="Unassembled WGS sequence"/>
</dbReference>
<gene>
    <name evidence="1" type="ORF">FMM80_07735</name>
</gene>
<organism evidence="1 2">
    <name type="scientific">Schaedlerella arabinosiphila</name>
    <dbReference type="NCBI Taxonomy" id="2044587"/>
    <lineage>
        <taxon>Bacteria</taxon>
        <taxon>Bacillati</taxon>
        <taxon>Bacillota</taxon>
        <taxon>Clostridia</taxon>
        <taxon>Lachnospirales</taxon>
        <taxon>Lachnospiraceae</taxon>
        <taxon>Schaedlerella</taxon>
    </lineage>
</organism>
<reference evidence="1 2" key="1">
    <citation type="submission" date="2019-07" db="EMBL/GenBank/DDBJ databases">
        <title>Draft genome sequences of 15 bacterial species constituting the stable defined intestinal microbiota of the GM15 gnotobiotic mouse model.</title>
        <authorList>
            <person name="Elie C."/>
            <person name="Mathieu A."/>
            <person name="Saliou A."/>
            <person name="Darnaud M."/>
            <person name="Leulier F."/>
            <person name="Tamellini A."/>
        </authorList>
    </citation>
    <scope>NUCLEOTIDE SEQUENCE [LARGE SCALE GENOMIC DNA]</scope>
    <source>
        <strain evidence="2">ASF 502</strain>
    </source>
</reference>
<dbReference type="RefSeq" id="WP_162205467.1">
    <property type="nucleotide sequence ID" value="NZ_VIRB01000048.1"/>
</dbReference>
<dbReference type="PANTHER" id="PTHR33747:SF1">
    <property type="entry name" value="ADENYLATE CYCLASE-ASSOCIATED CAP C-TERMINAL DOMAIN-CONTAINING PROTEIN"/>
    <property type="match status" value="1"/>
</dbReference>
<dbReference type="InterPro" id="IPR004027">
    <property type="entry name" value="SEC_C_motif"/>
</dbReference>
<sequence>MNGSVQKAIEEITNRTPNFPEEPFQIISENPDLAIPYLNAAIDRAVSEGEDLDENYQLHFYAIFLLGKFQERESFPRIMKLVSLPRDVLDGMIGDAVTSGLQDILYNTYNGDKELLKASIKNKNLDDYVRSAMLKVVGQLYLDGEFGKEELQELIREIVYNEEEIGDYIYTELIYTMCGCHFVEMLPEIRRLFEDGRIDGFAFEGYAECVDMMFRYNKEAFCRSPIHAADMLRSWSMFEQPEQNELSPKEMEKLFHKAVAQYNKPEKKVKIGRNDPCPCGSGKKYKKCCMNKPQPPVNLVESEQEKKKWLEYYPASAEERQEGRVYLEDFYDRESIEIDKLIYLAMKHRAIPIWQREADEAVEYRKKVYLSEAFWKFIEKAEKEEIKTFQEYDEKYTIHYPCEEWMQVLRSLLKNDDKELFDSVTACCKKMQGS</sequence>
<protein>
    <submittedName>
        <fullName evidence="1">DUF1186 domain-containing protein</fullName>
    </submittedName>
</protein>
<proteinExistence type="predicted"/>
<dbReference type="PANTHER" id="PTHR33747">
    <property type="entry name" value="UPF0225 PROTEIN SCO1677"/>
    <property type="match status" value="1"/>
</dbReference>
<dbReference type="EMBL" id="VIRB01000048">
    <property type="protein sequence ID" value="NDO68581.1"/>
    <property type="molecule type" value="Genomic_DNA"/>
</dbReference>
<name>A0A9X5C6D9_9FIRM</name>
<evidence type="ECO:0000313" key="1">
    <source>
        <dbReference type="EMBL" id="NDO68581.1"/>
    </source>
</evidence>
<dbReference type="SUPFAM" id="SSF103642">
    <property type="entry name" value="Sec-C motif"/>
    <property type="match status" value="1"/>
</dbReference>
<comment type="caution">
    <text evidence="1">The sequence shown here is derived from an EMBL/GenBank/DDBJ whole genome shotgun (WGS) entry which is preliminary data.</text>
</comment>
<dbReference type="AlphaFoldDB" id="A0A9X5C6D9"/>
<dbReference type="InterPro" id="IPR010602">
    <property type="entry name" value="DUF1186"/>
</dbReference>
<accession>A0A9X5C6D9</accession>
<dbReference type="Pfam" id="PF06685">
    <property type="entry name" value="DUF1186"/>
    <property type="match status" value="1"/>
</dbReference>
<evidence type="ECO:0000313" key="2">
    <source>
        <dbReference type="Proteomes" id="UP000474104"/>
    </source>
</evidence>
<dbReference type="Gene3D" id="3.10.450.50">
    <property type="match status" value="1"/>
</dbReference>